<dbReference type="FunFam" id="3.40.50.720:FF:000203">
    <property type="entry name" value="D-3-phosphoglycerate dehydrogenase (SerA)"/>
    <property type="match status" value="1"/>
</dbReference>
<feature type="domain" description="D-isomer specific 2-hydroxyacid dehydrogenase catalytic" evidence="5">
    <location>
        <begin position="35"/>
        <end position="322"/>
    </location>
</feature>
<evidence type="ECO:0000259" key="5">
    <source>
        <dbReference type="Pfam" id="PF00389"/>
    </source>
</evidence>
<evidence type="ECO:0000256" key="1">
    <source>
        <dbReference type="ARBA" id="ARBA00005854"/>
    </source>
</evidence>
<dbReference type="EC" id="1.1.1.79" evidence="7"/>
<dbReference type="PANTHER" id="PTHR10996">
    <property type="entry name" value="2-HYDROXYACID DEHYDROGENASE-RELATED"/>
    <property type="match status" value="1"/>
</dbReference>
<organism evidence="7 8">
    <name type="scientific">Acetobacter tropicalis</name>
    <dbReference type="NCBI Taxonomy" id="104102"/>
    <lineage>
        <taxon>Bacteria</taxon>
        <taxon>Pseudomonadati</taxon>
        <taxon>Pseudomonadota</taxon>
        <taxon>Alphaproteobacteria</taxon>
        <taxon>Acetobacterales</taxon>
        <taxon>Acetobacteraceae</taxon>
        <taxon>Acetobacter</taxon>
    </lineage>
</organism>
<dbReference type="GeneID" id="89477078"/>
<dbReference type="Pfam" id="PF02826">
    <property type="entry name" value="2-Hacid_dh_C"/>
    <property type="match status" value="1"/>
</dbReference>
<evidence type="ECO:0000256" key="4">
    <source>
        <dbReference type="RuleBase" id="RU003719"/>
    </source>
</evidence>
<dbReference type="InterPro" id="IPR036291">
    <property type="entry name" value="NAD(P)-bd_dom_sf"/>
</dbReference>
<evidence type="ECO:0000256" key="2">
    <source>
        <dbReference type="ARBA" id="ARBA00023002"/>
    </source>
</evidence>
<dbReference type="GO" id="GO:0051287">
    <property type="term" value="F:NAD binding"/>
    <property type="evidence" value="ECO:0007669"/>
    <property type="project" value="InterPro"/>
</dbReference>
<dbReference type="AlphaFoldDB" id="A0A094YXF0"/>
<dbReference type="GO" id="GO:0030267">
    <property type="term" value="F:glyoxylate reductase (NADPH) activity"/>
    <property type="evidence" value="ECO:0007669"/>
    <property type="project" value="UniProtKB-EC"/>
</dbReference>
<dbReference type="EC" id="1.1.1.81" evidence="7"/>
<dbReference type="GO" id="GO:0016618">
    <property type="term" value="F:hydroxypyruvate reductase [NAD(P)H] activity"/>
    <property type="evidence" value="ECO:0007669"/>
    <property type="project" value="UniProtKB-EC"/>
</dbReference>
<dbReference type="PATRIC" id="fig|104102.7.peg.367"/>
<dbReference type="EC" id="1.1.1.-" evidence="7"/>
<name>A0A094YXF0_9PROT</name>
<dbReference type="Proteomes" id="UP000029448">
    <property type="component" value="Unassembled WGS sequence"/>
</dbReference>
<dbReference type="Gene3D" id="3.40.50.720">
    <property type="entry name" value="NAD(P)-binding Rossmann-like Domain"/>
    <property type="match status" value="2"/>
</dbReference>
<keyword evidence="2 4" id="KW-0560">Oxidoreductase</keyword>
<dbReference type="InterPro" id="IPR029752">
    <property type="entry name" value="D-isomer_DH_CS1"/>
</dbReference>
<dbReference type="GO" id="GO:0005829">
    <property type="term" value="C:cytosol"/>
    <property type="evidence" value="ECO:0007669"/>
    <property type="project" value="TreeGrafter"/>
</dbReference>
<dbReference type="InterPro" id="IPR006139">
    <property type="entry name" value="D-isomer_2_OHA_DH_cat_dom"/>
</dbReference>
<evidence type="ECO:0000259" key="6">
    <source>
        <dbReference type="Pfam" id="PF02826"/>
    </source>
</evidence>
<dbReference type="GO" id="GO:0008873">
    <property type="term" value="F:gluconate 2-dehydrogenase activity"/>
    <property type="evidence" value="ECO:0007669"/>
    <property type="project" value="UniProtKB-EC"/>
</dbReference>
<evidence type="ECO:0000313" key="7">
    <source>
        <dbReference type="EMBL" id="KGB26092.1"/>
    </source>
</evidence>
<dbReference type="InterPro" id="IPR006140">
    <property type="entry name" value="D-isomer_DH_NAD-bd"/>
</dbReference>
<feature type="domain" description="D-isomer specific 2-hydroxyacid dehydrogenase NAD-binding" evidence="6">
    <location>
        <begin position="114"/>
        <end position="291"/>
    </location>
</feature>
<evidence type="ECO:0000256" key="3">
    <source>
        <dbReference type="ARBA" id="ARBA00023027"/>
    </source>
</evidence>
<dbReference type="PROSITE" id="PS00065">
    <property type="entry name" value="D_2_HYDROXYACID_DH_1"/>
    <property type="match status" value="1"/>
</dbReference>
<dbReference type="CDD" id="cd05301">
    <property type="entry name" value="GDH"/>
    <property type="match status" value="1"/>
</dbReference>
<dbReference type="EMBL" id="JOKM01000017">
    <property type="protein sequence ID" value="KGB26092.1"/>
    <property type="molecule type" value="Genomic_DNA"/>
</dbReference>
<proteinExistence type="inferred from homology"/>
<dbReference type="EC" id="1.1.1.26" evidence="7"/>
<dbReference type="SUPFAM" id="SSF52283">
    <property type="entry name" value="Formate/glycerate dehydrogenase catalytic domain-like"/>
    <property type="match status" value="1"/>
</dbReference>
<protein>
    <submittedName>
        <fullName evidence="7">Glyoxylate reductase</fullName>
        <ecNumber evidence="7">1.1.1.-</ecNumber>
        <ecNumber evidence="7">1.1.1.215</ecNumber>
        <ecNumber evidence="7">1.1.1.26</ecNumber>
        <ecNumber evidence="7">1.1.1.79</ecNumber>
        <ecNumber evidence="7">1.1.1.81</ecNumber>
    </submittedName>
</protein>
<dbReference type="RefSeq" id="WP_035377635.1">
    <property type="nucleotide sequence ID" value="NZ_JACAOJ010000010.1"/>
</dbReference>
<dbReference type="STRING" id="104102.AtDm6_0371"/>
<dbReference type="PROSITE" id="PS00671">
    <property type="entry name" value="D_2_HYDROXYACID_DH_3"/>
    <property type="match status" value="1"/>
</dbReference>
<keyword evidence="3" id="KW-0520">NAD</keyword>
<keyword evidence="8" id="KW-1185">Reference proteome</keyword>
<gene>
    <name evidence="7" type="ORF">AtDm6_0371</name>
</gene>
<dbReference type="GO" id="GO:0047964">
    <property type="term" value="F:glyoxylate reductase (NADH) activity"/>
    <property type="evidence" value="ECO:0007669"/>
    <property type="project" value="UniProtKB-EC"/>
</dbReference>
<comment type="similarity">
    <text evidence="1 4">Belongs to the D-isomer specific 2-hydroxyacid dehydrogenase family.</text>
</comment>
<dbReference type="Pfam" id="PF00389">
    <property type="entry name" value="2-Hacid_dh"/>
    <property type="match status" value="1"/>
</dbReference>
<evidence type="ECO:0000313" key="8">
    <source>
        <dbReference type="Proteomes" id="UP000029448"/>
    </source>
</evidence>
<dbReference type="SUPFAM" id="SSF51735">
    <property type="entry name" value="NAD(P)-binding Rossmann-fold domains"/>
    <property type="match status" value="1"/>
</dbReference>
<dbReference type="PANTHER" id="PTHR10996:SF283">
    <property type="entry name" value="GLYOXYLATE_HYDROXYPYRUVATE REDUCTASE B"/>
    <property type="match status" value="1"/>
</dbReference>
<dbReference type="InterPro" id="IPR050223">
    <property type="entry name" value="D-isomer_2-hydroxyacid_DH"/>
</dbReference>
<comment type="caution">
    <text evidence="7">The sequence shown here is derived from an EMBL/GenBank/DDBJ whole genome shotgun (WGS) entry which is preliminary data.</text>
</comment>
<dbReference type="InterPro" id="IPR029753">
    <property type="entry name" value="D-isomer_DH_CS"/>
</dbReference>
<dbReference type="EC" id="1.1.1.215" evidence="7"/>
<reference evidence="7 8" key="1">
    <citation type="submission" date="2014-06" db="EMBL/GenBank/DDBJ databases">
        <title>Functional and comparative genomic analyses of the Drosophila gut microbiota identify candidate symbiosis factors.</title>
        <authorList>
            <person name="Newell P.D."/>
            <person name="Chaston J.M."/>
            <person name="Douglas A.E."/>
        </authorList>
    </citation>
    <scope>NUCLEOTIDE SEQUENCE [LARGE SCALE GENOMIC DNA]</scope>
    <source>
        <strain evidence="7 8">DmCS_006</strain>
    </source>
</reference>
<sequence length="324" mass="34645">MSDTKPRILRSVRLLNAAEKRIETDFIAPPPPTTPLDTAAILKLAHEFQPVAILVTHHSPLKGADVAALPESVKLIATVSVGLDHLDVPALLARGIAVSNTPDVLTDCNADLAMMLIIAACRRAAEYYTLMKKGWGHTLGMDEMLGHRVTGKTLGIIGVGRIGQAVARRARGFEMNVLYHNRRRLDPTHEQGATYYESLEDMLPKCNILSLHLPAAPSGGPIITARTLALLPRGSVLVNAARGALVDETALIDALRSGHLFSAGLDVYQNEPNPDPRILALPNVFMTPHAGSATVETRTAMCMLALDNVTALVAGKPLPTPVTA</sequence>
<accession>A0A094YXF0</accession>